<organism evidence="4 5">
    <name type="scientific">Mycobacterium dioxanotrophicus</name>
    <dbReference type="NCBI Taxonomy" id="482462"/>
    <lineage>
        <taxon>Bacteria</taxon>
        <taxon>Bacillati</taxon>
        <taxon>Actinomycetota</taxon>
        <taxon>Actinomycetes</taxon>
        <taxon>Mycobacteriales</taxon>
        <taxon>Mycobacteriaceae</taxon>
        <taxon>Mycobacterium</taxon>
    </lineage>
</organism>
<dbReference type="PANTHER" id="PTHR42760:SF40">
    <property type="entry name" value="3-OXOACYL-[ACYL-CARRIER-PROTEIN] REDUCTASE, CHLOROPLASTIC"/>
    <property type="match status" value="1"/>
</dbReference>
<dbReference type="GO" id="GO:0030497">
    <property type="term" value="P:fatty acid elongation"/>
    <property type="evidence" value="ECO:0007669"/>
    <property type="project" value="TreeGrafter"/>
</dbReference>
<feature type="region of interest" description="Disordered" evidence="3">
    <location>
        <begin position="125"/>
        <end position="193"/>
    </location>
</feature>
<feature type="compositionally biased region" description="Basic residues" evidence="3">
    <location>
        <begin position="16"/>
        <end position="30"/>
    </location>
</feature>
<dbReference type="GO" id="GO:0016616">
    <property type="term" value="F:oxidoreductase activity, acting on the CH-OH group of donors, NAD or NADP as acceptor"/>
    <property type="evidence" value="ECO:0007669"/>
    <property type="project" value="TreeGrafter"/>
</dbReference>
<dbReference type="AlphaFoldDB" id="A0A1Y0CDI0"/>
<feature type="compositionally biased region" description="Basic residues" evidence="3">
    <location>
        <begin position="67"/>
        <end position="78"/>
    </location>
</feature>
<evidence type="ECO:0000256" key="3">
    <source>
        <dbReference type="SAM" id="MobiDB-lite"/>
    </source>
</evidence>
<name>A0A1Y0CDI0_9MYCO</name>
<protein>
    <recommendedName>
        <fullName evidence="6">Oxidoreductase</fullName>
    </recommendedName>
</protein>
<keyword evidence="2" id="KW-0560">Oxidoreductase</keyword>
<dbReference type="FunFam" id="3.40.50.720:FF:000173">
    <property type="entry name" value="3-oxoacyl-[acyl-carrier protein] reductase"/>
    <property type="match status" value="1"/>
</dbReference>
<evidence type="ECO:0000256" key="1">
    <source>
        <dbReference type="ARBA" id="ARBA00006484"/>
    </source>
</evidence>
<dbReference type="Gene3D" id="3.40.50.720">
    <property type="entry name" value="NAD(P)-binding Rossmann-like Domain"/>
    <property type="match status" value="1"/>
</dbReference>
<feature type="compositionally biased region" description="Basic residues" evidence="3">
    <location>
        <begin position="125"/>
        <end position="147"/>
    </location>
</feature>
<dbReference type="PROSITE" id="PS00061">
    <property type="entry name" value="ADH_SHORT"/>
    <property type="match status" value="1"/>
</dbReference>
<dbReference type="PRINTS" id="PR00081">
    <property type="entry name" value="GDHRDH"/>
</dbReference>
<dbReference type="InterPro" id="IPR020904">
    <property type="entry name" value="Sc_DH/Rdtase_CS"/>
</dbReference>
<dbReference type="PRINTS" id="PR00080">
    <property type="entry name" value="SDRFAMILY"/>
</dbReference>
<feature type="compositionally biased region" description="Basic and acidic residues" evidence="3">
    <location>
        <begin position="315"/>
        <end position="326"/>
    </location>
</feature>
<keyword evidence="5" id="KW-1185">Reference proteome</keyword>
<proteinExistence type="inferred from homology"/>
<evidence type="ECO:0000313" key="5">
    <source>
        <dbReference type="Proteomes" id="UP000195331"/>
    </source>
</evidence>
<feature type="compositionally biased region" description="Basic and acidic residues" evidence="3">
    <location>
        <begin position="79"/>
        <end position="88"/>
    </location>
</feature>
<accession>A0A1Y0CDI0</accession>
<dbReference type="KEGG" id="mdx:BTO20_01015"/>
<feature type="region of interest" description="Disordered" evidence="3">
    <location>
        <begin position="315"/>
        <end position="334"/>
    </location>
</feature>
<feature type="compositionally biased region" description="Basic and acidic residues" evidence="3">
    <location>
        <begin position="350"/>
        <end position="363"/>
    </location>
</feature>
<dbReference type="Proteomes" id="UP000195331">
    <property type="component" value="Chromosome"/>
</dbReference>
<comment type="similarity">
    <text evidence="1">Belongs to the short-chain dehydrogenases/reductases (SDR) family.</text>
</comment>
<reference evidence="4 5" key="1">
    <citation type="submission" date="2017-04" db="EMBL/GenBank/DDBJ databases">
        <title>Whole Genome Sequence of 1,4-Dioxane Degrading Bacterium Mycobacterium dioxanotrophicus PH-06.</title>
        <authorList>
            <person name="He Y."/>
        </authorList>
    </citation>
    <scope>NUCLEOTIDE SEQUENCE [LARGE SCALE GENOMIC DNA]</scope>
    <source>
        <strain evidence="4 5">PH-06</strain>
    </source>
</reference>
<dbReference type="SUPFAM" id="SSF51735">
    <property type="entry name" value="NAD(P)-binding Rossmann-fold domains"/>
    <property type="match status" value="1"/>
</dbReference>
<dbReference type="InterPro" id="IPR036291">
    <property type="entry name" value="NAD(P)-bd_dom_sf"/>
</dbReference>
<dbReference type="EMBL" id="CP020809">
    <property type="protein sequence ID" value="ART73320.1"/>
    <property type="molecule type" value="Genomic_DNA"/>
</dbReference>
<evidence type="ECO:0008006" key="6">
    <source>
        <dbReference type="Google" id="ProtNLM"/>
    </source>
</evidence>
<evidence type="ECO:0000256" key="2">
    <source>
        <dbReference type="ARBA" id="ARBA00023002"/>
    </source>
</evidence>
<feature type="compositionally biased region" description="Basic and acidic residues" evidence="3">
    <location>
        <begin position="1"/>
        <end position="15"/>
    </location>
</feature>
<feature type="region of interest" description="Disordered" evidence="3">
    <location>
        <begin position="341"/>
        <end position="377"/>
    </location>
</feature>
<feature type="region of interest" description="Disordered" evidence="3">
    <location>
        <begin position="1"/>
        <end position="88"/>
    </location>
</feature>
<dbReference type="CDD" id="cd05233">
    <property type="entry name" value="SDR_c"/>
    <property type="match status" value="1"/>
</dbReference>
<dbReference type="Pfam" id="PF00106">
    <property type="entry name" value="adh_short"/>
    <property type="match status" value="1"/>
</dbReference>
<dbReference type="InterPro" id="IPR002347">
    <property type="entry name" value="SDR_fam"/>
</dbReference>
<sequence>MGLHVGLDHRALDTRVRRRRIPPRSARHRGTQPVDHHAGGHRHHRDRHRHQHDRPTGAQGDGDRQYHVRNPRIGRAGHRPADLLSREPVLRTAARTARLRRLDVRPDAACHRLRRLGIRGVRVGGFHRRRGRRPRPQRAQGHHRQPVRCRSDRHVLQCRTDFGHTRSRQGAHRADRRPGRRHPDRTSGIRGRQTAAHHVRHRIHLQLPGGAGSGVPVYLGCRARPRVAVVQAVQQAGRAGAHADQRHRPHRCRGDRARASRRLQLLQHPGQFHGHRLLHRLRHPGVGCGVGPVDGPLDARGVHPRALGSADHLLRRGVDRGPDDQRGVAPGSAGPAVVHQLEHGHHHRGARSDRRGDLCEPARPHRRAGGRPLAARAAGKTVSPRVAVVTGAASGIGAAVSAELAGHGWTVAGLDLQPADIGELSVTADVSDAVQVREAVGIVRAELGPIEALVTAAGYYEMVPVSEITAQAWTRMLRVHLGGLRNATCAVLPEMRERRRGAIVAIASELAIGGGDGDAHYAAAKGGIIGFVRSLATEVAADGIRVNAVAPGPTDTPLLAANSPWRAPDYLATLPAGRLCRADEVAQVVQFLIDESSFCTGEVVSPNSGAVI</sequence>
<feature type="compositionally biased region" description="Basic residues" evidence="3">
    <location>
        <begin position="39"/>
        <end position="52"/>
    </location>
</feature>
<dbReference type="PANTHER" id="PTHR42760">
    <property type="entry name" value="SHORT-CHAIN DEHYDROGENASES/REDUCTASES FAMILY MEMBER"/>
    <property type="match status" value="1"/>
</dbReference>
<gene>
    <name evidence="4" type="ORF">BTO20_01015</name>
</gene>
<evidence type="ECO:0000313" key="4">
    <source>
        <dbReference type="EMBL" id="ART73320.1"/>
    </source>
</evidence>